<organism evidence="1 2">
    <name type="scientific">Stephania cephalantha</name>
    <dbReference type="NCBI Taxonomy" id="152367"/>
    <lineage>
        <taxon>Eukaryota</taxon>
        <taxon>Viridiplantae</taxon>
        <taxon>Streptophyta</taxon>
        <taxon>Embryophyta</taxon>
        <taxon>Tracheophyta</taxon>
        <taxon>Spermatophyta</taxon>
        <taxon>Magnoliopsida</taxon>
        <taxon>Ranunculales</taxon>
        <taxon>Menispermaceae</taxon>
        <taxon>Menispermoideae</taxon>
        <taxon>Cissampelideae</taxon>
        <taxon>Stephania</taxon>
    </lineage>
</organism>
<dbReference type="EMBL" id="JBBNAG010000003">
    <property type="protein sequence ID" value="KAK9147669.1"/>
    <property type="molecule type" value="Genomic_DNA"/>
</dbReference>
<evidence type="ECO:0000313" key="2">
    <source>
        <dbReference type="Proteomes" id="UP001419268"/>
    </source>
</evidence>
<gene>
    <name evidence="1" type="ORF">Scep_006426</name>
</gene>
<reference evidence="1 2" key="1">
    <citation type="submission" date="2024-01" db="EMBL/GenBank/DDBJ databases">
        <title>Genome assemblies of Stephania.</title>
        <authorList>
            <person name="Yang L."/>
        </authorList>
    </citation>
    <scope>NUCLEOTIDE SEQUENCE [LARGE SCALE GENOMIC DNA]</scope>
    <source>
        <strain evidence="1">JXDWG</strain>
        <tissue evidence="1">Leaf</tissue>
    </source>
</reference>
<proteinExistence type="predicted"/>
<dbReference type="Proteomes" id="UP001419268">
    <property type="component" value="Unassembled WGS sequence"/>
</dbReference>
<sequence>MEEEVANPSSSTLCLSLAWRRRMADPPPPLPRQIWLREAARSCRERRGWWPLSMPKRKEIRDDGHRRWWMMTVVLPVAGDHSDVDDDEW</sequence>
<accession>A0AAP0PM77</accession>
<comment type="caution">
    <text evidence="1">The sequence shown here is derived from an EMBL/GenBank/DDBJ whole genome shotgun (WGS) entry which is preliminary data.</text>
</comment>
<name>A0AAP0PM77_9MAGN</name>
<dbReference type="AlphaFoldDB" id="A0AAP0PM77"/>
<protein>
    <submittedName>
        <fullName evidence="1">Uncharacterized protein</fullName>
    </submittedName>
</protein>
<evidence type="ECO:0000313" key="1">
    <source>
        <dbReference type="EMBL" id="KAK9147669.1"/>
    </source>
</evidence>
<keyword evidence="2" id="KW-1185">Reference proteome</keyword>